<dbReference type="EMBL" id="CACTIH010002322">
    <property type="protein sequence ID" value="CAA2975905.1"/>
    <property type="molecule type" value="Genomic_DNA"/>
</dbReference>
<evidence type="ECO:0000256" key="2">
    <source>
        <dbReference type="ARBA" id="ARBA00006454"/>
    </source>
</evidence>
<dbReference type="SMART" id="SM00574">
    <property type="entry name" value="POX"/>
    <property type="match status" value="1"/>
</dbReference>
<dbReference type="AlphaFoldDB" id="A0A8S0RBK5"/>
<dbReference type="Pfam" id="PF07526">
    <property type="entry name" value="POX"/>
    <property type="match status" value="1"/>
</dbReference>
<dbReference type="SUPFAM" id="SSF46689">
    <property type="entry name" value="Homeodomain-like"/>
    <property type="match status" value="1"/>
</dbReference>
<dbReference type="OrthoDB" id="10056939at2759"/>
<feature type="DNA-binding region" description="Homeobox" evidence="8">
    <location>
        <begin position="459"/>
        <end position="499"/>
    </location>
</feature>
<evidence type="ECO:0000256" key="8">
    <source>
        <dbReference type="PROSITE-ProRule" id="PRU00108"/>
    </source>
</evidence>
<dbReference type="GO" id="GO:0006355">
    <property type="term" value="P:regulation of DNA-templated transcription"/>
    <property type="evidence" value="ECO:0007669"/>
    <property type="project" value="InterPro"/>
</dbReference>
<keyword evidence="7 8" id="KW-0539">Nucleus</keyword>
<dbReference type="Gramene" id="OE9A005271T1">
    <property type="protein sequence ID" value="OE9A005271C1"/>
    <property type="gene ID" value="OE9A005271"/>
</dbReference>
<dbReference type="Gramene" id="OE9A005271T2">
    <property type="protein sequence ID" value="OE9A005271C2"/>
    <property type="gene ID" value="OE9A005271"/>
</dbReference>
<dbReference type="InterPro" id="IPR050224">
    <property type="entry name" value="TALE_homeobox"/>
</dbReference>
<dbReference type="GO" id="GO:0005634">
    <property type="term" value="C:nucleus"/>
    <property type="evidence" value="ECO:0007669"/>
    <property type="project" value="UniProtKB-SubCell"/>
</dbReference>
<keyword evidence="4 8" id="KW-0238">DNA-binding</keyword>
<dbReference type="Proteomes" id="UP000594638">
    <property type="component" value="Unassembled WGS sequence"/>
</dbReference>
<comment type="subcellular location">
    <subcellularLocation>
        <location evidence="1 8">Nucleus</location>
    </subcellularLocation>
</comment>
<evidence type="ECO:0000256" key="5">
    <source>
        <dbReference type="ARBA" id="ARBA00023155"/>
    </source>
</evidence>
<dbReference type="InterPro" id="IPR008422">
    <property type="entry name" value="KN_HD"/>
</dbReference>
<dbReference type="Gramene" id="OE9A005271T6">
    <property type="protein sequence ID" value="OE9A005271C6"/>
    <property type="gene ID" value="OE9A005271"/>
</dbReference>
<evidence type="ECO:0000256" key="1">
    <source>
        <dbReference type="ARBA" id="ARBA00004123"/>
    </source>
</evidence>
<comment type="similarity">
    <text evidence="2">Belongs to the TALE/BELL homeobox family.</text>
</comment>
<dbReference type="Pfam" id="PF05920">
    <property type="entry name" value="Homeobox_KN"/>
    <property type="match status" value="1"/>
</dbReference>
<evidence type="ECO:0000259" key="9">
    <source>
        <dbReference type="PROSITE" id="PS50071"/>
    </source>
</evidence>
<evidence type="ECO:0000313" key="10">
    <source>
        <dbReference type="EMBL" id="CAA2975905.1"/>
    </source>
</evidence>
<keyword evidence="3" id="KW-0805">Transcription regulation</keyword>
<dbReference type="CDD" id="cd00086">
    <property type="entry name" value="homeodomain"/>
    <property type="match status" value="1"/>
</dbReference>
<dbReference type="PANTHER" id="PTHR11850">
    <property type="entry name" value="HOMEOBOX PROTEIN TRANSCRIPTION FACTORS"/>
    <property type="match status" value="1"/>
</dbReference>
<dbReference type="SMART" id="SM00389">
    <property type="entry name" value="HOX"/>
    <property type="match status" value="1"/>
</dbReference>
<dbReference type="InterPro" id="IPR009057">
    <property type="entry name" value="Homeodomain-like_sf"/>
</dbReference>
<name>A0A8S0RBK5_OLEEU</name>
<sequence>MTNQDQAMSGFSLPLVLQGEAMNSYAPDADEFRSLQPGKDTIRDFSTVASYSVNGNPILDQFVEGIPLSGLSVATLPGARCNNMENPNNFSTSSPFEYPLECPRNIVPSDYTNVMNSSCGTMNYEFNDLPFDTSSRWDFSKSLTSPELVGTVIPRPTGNSTSNGWILPERGSLTTNSPGSCLFSNELSLSLATSRPSVINRTSVQEPCLEMSSSGINSYSLHQRRHIGSEQTSCNSNNVSLSFNSSKPVEISHLLLGSSYFHVMQEILAEIACFALENFDQMNYSTTGIEDRKDISFALAGRCYSASTPPGYPDGDCLIMDRGNHILQDLEVETKKKHLLALLQVVDDRFNQCLDEIHTAVSAFHAVTELDPNILARFALPTISFMYKNLRDRISCHILAMGANFSDGREKEEKSFEASFIDKQWALQQLRKRDHPLWRPQRGLPERSVSVLRAWMFQNFLHPYPKDAEKHLLALKSGLTRSQVSNWFINARVRLWKPMIEEMYAEMNRRKGRRNNEGTDSNYRNRMVFENTRFMMN</sequence>
<evidence type="ECO:0000313" key="11">
    <source>
        <dbReference type="Proteomes" id="UP000594638"/>
    </source>
</evidence>
<comment type="caution">
    <text evidence="10">The sequence shown here is derived from an EMBL/GenBank/DDBJ whole genome shotgun (WGS) entry which is preliminary data.</text>
</comment>
<evidence type="ECO:0000256" key="3">
    <source>
        <dbReference type="ARBA" id="ARBA00023015"/>
    </source>
</evidence>
<reference evidence="10 11" key="1">
    <citation type="submission" date="2019-12" db="EMBL/GenBank/DDBJ databases">
        <authorList>
            <person name="Alioto T."/>
            <person name="Alioto T."/>
            <person name="Gomez Garrido J."/>
        </authorList>
    </citation>
    <scope>NUCLEOTIDE SEQUENCE [LARGE SCALE GENOMIC DNA]</scope>
</reference>
<dbReference type="InterPro" id="IPR006563">
    <property type="entry name" value="POX_dom"/>
</dbReference>
<dbReference type="InterPro" id="IPR001356">
    <property type="entry name" value="HD"/>
</dbReference>
<keyword evidence="11" id="KW-1185">Reference proteome</keyword>
<dbReference type="Gramene" id="OE9A005271T4">
    <property type="protein sequence ID" value="OE9A005271C4"/>
    <property type="gene ID" value="OE9A005271"/>
</dbReference>
<accession>A0A8S0RBK5</accession>
<dbReference type="GO" id="GO:0003677">
    <property type="term" value="F:DNA binding"/>
    <property type="evidence" value="ECO:0007669"/>
    <property type="project" value="UniProtKB-UniRule"/>
</dbReference>
<dbReference type="PROSITE" id="PS50071">
    <property type="entry name" value="HOMEOBOX_2"/>
    <property type="match status" value="1"/>
</dbReference>
<organism evidence="10 11">
    <name type="scientific">Olea europaea subsp. europaea</name>
    <dbReference type="NCBI Taxonomy" id="158383"/>
    <lineage>
        <taxon>Eukaryota</taxon>
        <taxon>Viridiplantae</taxon>
        <taxon>Streptophyta</taxon>
        <taxon>Embryophyta</taxon>
        <taxon>Tracheophyta</taxon>
        <taxon>Spermatophyta</taxon>
        <taxon>Magnoliopsida</taxon>
        <taxon>eudicotyledons</taxon>
        <taxon>Gunneridae</taxon>
        <taxon>Pentapetalae</taxon>
        <taxon>asterids</taxon>
        <taxon>lamiids</taxon>
        <taxon>Lamiales</taxon>
        <taxon>Oleaceae</taxon>
        <taxon>Oleeae</taxon>
        <taxon>Olea</taxon>
    </lineage>
</organism>
<proteinExistence type="inferred from homology"/>
<evidence type="ECO:0000256" key="4">
    <source>
        <dbReference type="ARBA" id="ARBA00023125"/>
    </source>
</evidence>
<keyword evidence="5 8" id="KW-0371">Homeobox</keyword>
<dbReference type="Gramene" id="OE9A005271T3">
    <property type="protein sequence ID" value="OE9A005271C3"/>
    <property type="gene ID" value="OE9A005271"/>
</dbReference>
<gene>
    <name evidence="10" type="ORF">OLEA9_A005271</name>
</gene>
<keyword evidence="6" id="KW-0804">Transcription</keyword>
<dbReference type="Gene3D" id="1.10.10.60">
    <property type="entry name" value="Homeodomain-like"/>
    <property type="match status" value="1"/>
</dbReference>
<protein>
    <submittedName>
        <fullName evidence="10">Homeobox ATH1-like</fullName>
    </submittedName>
</protein>
<feature type="domain" description="Homeobox" evidence="9">
    <location>
        <begin position="457"/>
        <end position="498"/>
    </location>
</feature>
<dbReference type="Gramene" id="OE9A005271T5">
    <property type="protein sequence ID" value="OE9A005271C5"/>
    <property type="gene ID" value="OE9A005271"/>
</dbReference>
<evidence type="ECO:0000256" key="7">
    <source>
        <dbReference type="ARBA" id="ARBA00023242"/>
    </source>
</evidence>
<evidence type="ECO:0000256" key="6">
    <source>
        <dbReference type="ARBA" id="ARBA00023163"/>
    </source>
</evidence>